<dbReference type="Proteomes" id="UP000192247">
    <property type="component" value="Unassembled WGS sequence"/>
</dbReference>
<evidence type="ECO:0000313" key="1">
    <source>
        <dbReference type="EMBL" id="OQR78834.1"/>
    </source>
</evidence>
<dbReference type="InParanoid" id="A0A1V9XZD1"/>
<gene>
    <name evidence="1" type="ORF">BIW11_02658</name>
</gene>
<organism evidence="1 2">
    <name type="scientific">Tropilaelaps mercedesae</name>
    <dbReference type="NCBI Taxonomy" id="418985"/>
    <lineage>
        <taxon>Eukaryota</taxon>
        <taxon>Metazoa</taxon>
        <taxon>Ecdysozoa</taxon>
        <taxon>Arthropoda</taxon>
        <taxon>Chelicerata</taxon>
        <taxon>Arachnida</taxon>
        <taxon>Acari</taxon>
        <taxon>Parasitiformes</taxon>
        <taxon>Mesostigmata</taxon>
        <taxon>Gamasina</taxon>
        <taxon>Dermanyssoidea</taxon>
        <taxon>Laelapidae</taxon>
        <taxon>Tropilaelaps</taxon>
    </lineage>
</organism>
<sequence>MSDRDCGRFSIAKQNLRITAVTKRPCTRCHGKIVGRPAYYDSRVQNIVAARSNAPITNVTLVSDASSQINLSDDKTPYASVDNCPCGLRTRVLPLAVFNHRIMASSRANKPFMTFACTTRLFRHFVALKCRVLFGAPDTISPTVSDFRVELRAVITRRHVTSGTAAFVCIRDKFGLDIERNSCWCCFAPVGVTATPAYATPGQLLAMPTRSTCRAGSRWFYQMQYYPVVLQGHVKRVYSVAVA</sequence>
<dbReference type="AlphaFoldDB" id="A0A1V9XZD1"/>
<dbReference type="EMBL" id="MNPL01001765">
    <property type="protein sequence ID" value="OQR78834.1"/>
    <property type="molecule type" value="Genomic_DNA"/>
</dbReference>
<protein>
    <submittedName>
        <fullName evidence="1">Uncharacterized protein</fullName>
    </submittedName>
</protein>
<evidence type="ECO:0000313" key="2">
    <source>
        <dbReference type="Proteomes" id="UP000192247"/>
    </source>
</evidence>
<proteinExistence type="predicted"/>
<comment type="caution">
    <text evidence="1">The sequence shown here is derived from an EMBL/GenBank/DDBJ whole genome shotgun (WGS) entry which is preliminary data.</text>
</comment>
<name>A0A1V9XZD1_9ACAR</name>
<keyword evidence="2" id="KW-1185">Reference proteome</keyword>
<reference evidence="1 2" key="1">
    <citation type="journal article" date="2017" name="Gigascience">
        <title>Draft genome of the honey bee ectoparasitic mite, Tropilaelaps mercedesae, is shaped by the parasitic life history.</title>
        <authorList>
            <person name="Dong X."/>
            <person name="Armstrong S.D."/>
            <person name="Xia D."/>
            <person name="Makepeace B.L."/>
            <person name="Darby A.C."/>
            <person name="Kadowaki T."/>
        </authorList>
    </citation>
    <scope>NUCLEOTIDE SEQUENCE [LARGE SCALE GENOMIC DNA]</scope>
    <source>
        <strain evidence="1">Wuxi-XJTLU</strain>
    </source>
</reference>
<accession>A0A1V9XZD1</accession>